<accession>A0A1E5V996</accession>
<dbReference type="Pfam" id="PF13899">
    <property type="entry name" value="Thioredoxin_7"/>
    <property type="match status" value="1"/>
</dbReference>
<feature type="region of interest" description="Disordered" evidence="1">
    <location>
        <begin position="42"/>
        <end position="310"/>
    </location>
</feature>
<evidence type="ECO:0000259" key="2">
    <source>
        <dbReference type="PROSITE" id="PS50033"/>
    </source>
</evidence>
<keyword evidence="4" id="KW-1185">Reference proteome</keyword>
<dbReference type="CDD" id="cd14273">
    <property type="entry name" value="UBA_TAP-C_like"/>
    <property type="match status" value="1"/>
</dbReference>
<dbReference type="InterPro" id="IPR006577">
    <property type="entry name" value="UAS"/>
</dbReference>
<sequence>MADESLAAFMDLTGCGYEDAFHCLASCGGHLGEAVNRFFSIDAGPSRSSRSPPPPPPPQVISDTDDDPDDAERAPPLPVARPNRRGAGGAPGRSSPFGSSPRVSRWDDSEMRTRGGSSRSSRRRRGRRDREVEAKLNRGEQNHRAREDAPSRGGREEGGKRNRSHRRRRSRVVDIFADISSDDEEEVEAKNSRRRRRLNPKDGASDGAEVEGSNRRRRFRENIFSDDEEEVEVNHRSRRRRFRQSIFSDDEEEEVNNSSRRPNPGNNDVASDGGEKEEDARFHVNISPDDDMEVDEEPPSPPPPPSKTIEDLFRVPRELTYKGGFHDAKVHAARRTRWLLVNVQSLDLASVAQNRDVWGSDLMAQCVREHFVLWQVDADAKLGGEGEEAKKVLCYYKLPQERLPVVVVVDPVTGQAMDKLYGNDPNDFLVSVGPYTEHRPTLPFLAKKSSASAGVQNNKKPATAAPAPTSRQEQAPTVRKPAETAVAAMAVVPTGQTRHEQAPAVRKPVEPVAAAAAVAPTGQQPASSVEKVCKLRVRLPDGRVVAKEFGSQCAVTELFAYCRTELAAGAAAGKPFRLLRFLGSAREEIGIENASFESLRLHMSTVSVELGFSSRTL</sequence>
<feature type="compositionally biased region" description="Acidic residues" evidence="1">
    <location>
        <begin position="288"/>
        <end position="298"/>
    </location>
</feature>
<dbReference type="Pfam" id="PF14555">
    <property type="entry name" value="UBA_4"/>
    <property type="match status" value="1"/>
</dbReference>
<feature type="compositionally biased region" description="Polar residues" evidence="1">
    <location>
        <begin position="449"/>
        <end position="460"/>
    </location>
</feature>
<feature type="compositionally biased region" description="Low complexity" evidence="1">
    <location>
        <begin position="256"/>
        <end position="267"/>
    </location>
</feature>
<dbReference type="SUPFAM" id="SSF54236">
    <property type="entry name" value="Ubiquitin-like"/>
    <property type="match status" value="1"/>
</dbReference>
<dbReference type="PROSITE" id="PS50033">
    <property type="entry name" value="UBX"/>
    <property type="match status" value="1"/>
</dbReference>
<name>A0A1E5V996_9POAL</name>
<dbReference type="EMBL" id="LWDX02047291">
    <property type="protein sequence ID" value="OEL21722.1"/>
    <property type="molecule type" value="Genomic_DNA"/>
</dbReference>
<evidence type="ECO:0000313" key="4">
    <source>
        <dbReference type="Proteomes" id="UP000095767"/>
    </source>
</evidence>
<feature type="compositionally biased region" description="Basic residues" evidence="1">
    <location>
        <begin position="161"/>
        <end position="170"/>
    </location>
</feature>
<dbReference type="InterPro" id="IPR036249">
    <property type="entry name" value="Thioredoxin-like_sf"/>
</dbReference>
<organism evidence="3 4">
    <name type="scientific">Dichanthelium oligosanthes</name>
    <dbReference type="NCBI Taxonomy" id="888268"/>
    <lineage>
        <taxon>Eukaryota</taxon>
        <taxon>Viridiplantae</taxon>
        <taxon>Streptophyta</taxon>
        <taxon>Embryophyta</taxon>
        <taxon>Tracheophyta</taxon>
        <taxon>Spermatophyta</taxon>
        <taxon>Magnoliopsida</taxon>
        <taxon>Liliopsida</taxon>
        <taxon>Poales</taxon>
        <taxon>Poaceae</taxon>
        <taxon>PACMAD clade</taxon>
        <taxon>Panicoideae</taxon>
        <taxon>Panicodae</taxon>
        <taxon>Paniceae</taxon>
        <taxon>Dichantheliinae</taxon>
        <taxon>Dichanthelium</taxon>
    </lineage>
</organism>
<evidence type="ECO:0000313" key="3">
    <source>
        <dbReference type="EMBL" id="OEL21722.1"/>
    </source>
</evidence>
<dbReference type="InterPro" id="IPR029071">
    <property type="entry name" value="Ubiquitin-like_domsf"/>
</dbReference>
<dbReference type="SMART" id="SM00594">
    <property type="entry name" value="UAS"/>
    <property type="match status" value="1"/>
</dbReference>
<proteinExistence type="predicted"/>
<dbReference type="Pfam" id="PF00789">
    <property type="entry name" value="UBX"/>
    <property type="match status" value="1"/>
</dbReference>
<dbReference type="GO" id="GO:0005634">
    <property type="term" value="C:nucleus"/>
    <property type="evidence" value="ECO:0007669"/>
    <property type="project" value="TreeGrafter"/>
</dbReference>
<comment type="caution">
    <text evidence="3">The sequence shown here is derived from an EMBL/GenBank/DDBJ whole genome shotgun (WGS) entry which is preliminary data.</text>
</comment>
<dbReference type="PANTHER" id="PTHR23322:SF70">
    <property type="entry name" value="UBX DOMAIN-CONTAINING PROTEIN"/>
    <property type="match status" value="1"/>
</dbReference>
<dbReference type="Proteomes" id="UP000095767">
    <property type="component" value="Unassembled WGS sequence"/>
</dbReference>
<gene>
    <name evidence="3" type="ORF">BAE44_0017258</name>
</gene>
<dbReference type="SUPFAM" id="SSF52833">
    <property type="entry name" value="Thioredoxin-like"/>
    <property type="match status" value="1"/>
</dbReference>
<dbReference type="InterPro" id="IPR001012">
    <property type="entry name" value="UBX_dom"/>
</dbReference>
<dbReference type="AlphaFoldDB" id="A0A1E5V996"/>
<reference evidence="3 4" key="1">
    <citation type="submission" date="2016-09" db="EMBL/GenBank/DDBJ databases">
        <title>The draft genome of Dichanthelium oligosanthes: A C3 panicoid grass species.</title>
        <authorList>
            <person name="Studer A.J."/>
            <person name="Schnable J.C."/>
            <person name="Brutnell T.P."/>
        </authorList>
    </citation>
    <scope>NUCLEOTIDE SEQUENCE [LARGE SCALE GENOMIC DNA]</scope>
    <source>
        <strain evidence="4">cv. Kellogg 1175</strain>
        <tissue evidence="3">Leaf</tissue>
    </source>
</reference>
<dbReference type="GO" id="GO:0043161">
    <property type="term" value="P:proteasome-mediated ubiquitin-dependent protein catabolic process"/>
    <property type="evidence" value="ECO:0007669"/>
    <property type="project" value="TreeGrafter"/>
</dbReference>
<dbReference type="STRING" id="888268.A0A1E5V996"/>
<dbReference type="InterPro" id="IPR050730">
    <property type="entry name" value="UBX_domain-protein"/>
</dbReference>
<feature type="compositionally biased region" description="Basic and acidic residues" evidence="1">
    <location>
        <begin position="104"/>
        <end position="113"/>
    </location>
</feature>
<dbReference type="OrthoDB" id="270602at2759"/>
<feature type="domain" description="UBX" evidence="2">
    <location>
        <begin position="528"/>
        <end position="609"/>
    </location>
</feature>
<dbReference type="Gene3D" id="3.40.30.10">
    <property type="entry name" value="Glutaredoxin"/>
    <property type="match status" value="1"/>
</dbReference>
<dbReference type="PANTHER" id="PTHR23322">
    <property type="entry name" value="FAS-ASSOCIATED PROTEIN"/>
    <property type="match status" value="1"/>
</dbReference>
<feature type="region of interest" description="Disordered" evidence="1">
    <location>
        <begin position="449"/>
        <end position="482"/>
    </location>
</feature>
<evidence type="ECO:0000256" key="1">
    <source>
        <dbReference type="SAM" id="MobiDB-lite"/>
    </source>
</evidence>
<dbReference type="GO" id="GO:0043130">
    <property type="term" value="F:ubiquitin binding"/>
    <property type="evidence" value="ECO:0007669"/>
    <property type="project" value="TreeGrafter"/>
</dbReference>
<feature type="compositionally biased region" description="Low complexity" evidence="1">
    <location>
        <begin position="92"/>
        <end position="103"/>
    </location>
</feature>
<feature type="compositionally biased region" description="Basic and acidic residues" evidence="1">
    <location>
        <begin position="128"/>
        <end position="160"/>
    </location>
</feature>
<protein>
    <recommendedName>
        <fullName evidence="2">UBX domain-containing protein</fullName>
    </recommendedName>
</protein>